<protein>
    <submittedName>
        <fullName evidence="7">CLPB</fullName>
    </submittedName>
</protein>
<dbReference type="AlphaFoldDB" id="A0A1X0QHS2"/>
<dbReference type="EMBL" id="LTAI01000224">
    <property type="protein sequence ID" value="ORD99337.1"/>
    <property type="molecule type" value="Genomic_DNA"/>
</dbReference>
<dbReference type="InterPro" id="IPR041546">
    <property type="entry name" value="ClpA/ClpB_AAA_lid"/>
</dbReference>
<dbReference type="PROSITE" id="PS00870">
    <property type="entry name" value="CLPAB_1"/>
    <property type="match status" value="1"/>
</dbReference>
<evidence type="ECO:0000256" key="4">
    <source>
        <dbReference type="ARBA" id="ARBA00023186"/>
    </source>
</evidence>
<dbReference type="Pfam" id="PF07724">
    <property type="entry name" value="AAA_2"/>
    <property type="match status" value="1"/>
</dbReference>
<dbReference type="PANTHER" id="PTHR11638:SF18">
    <property type="entry name" value="HEAT SHOCK PROTEIN 104"/>
    <property type="match status" value="1"/>
</dbReference>
<dbReference type="GO" id="GO:0034605">
    <property type="term" value="P:cellular response to heat"/>
    <property type="evidence" value="ECO:0007669"/>
    <property type="project" value="TreeGrafter"/>
</dbReference>
<evidence type="ECO:0000256" key="1">
    <source>
        <dbReference type="ARBA" id="ARBA00022737"/>
    </source>
</evidence>
<keyword evidence="5" id="KW-0175">Coiled coil</keyword>
<feature type="domain" description="AAA+ ATPase" evidence="6">
    <location>
        <begin position="605"/>
        <end position="757"/>
    </location>
</feature>
<evidence type="ECO:0000256" key="3">
    <source>
        <dbReference type="ARBA" id="ARBA00022840"/>
    </source>
</evidence>
<dbReference type="Gene3D" id="1.10.1780.10">
    <property type="entry name" value="Clp, N-terminal domain"/>
    <property type="match status" value="1"/>
</dbReference>
<evidence type="ECO:0000259" key="6">
    <source>
        <dbReference type="SMART" id="SM00382"/>
    </source>
</evidence>
<feature type="domain" description="AAA+ ATPase" evidence="6">
    <location>
        <begin position="192"/>
        <end position="338"/>
    </location>
</feature>
<dbReference type="Proteomes" id="UP000192501">
    <property type="component" value="Unassembled WGS sequence"/>
</dbReference>
<gene>
    <name evidence="7" type="primary">CLPB</name>
    <name evidence="7" type="ORF">A0H76_1010</name>
</gene>
<dbReference type="InterPro" id="IPR001270">
    <property type="entry name" value="ClpA/B"/>
</dbReference>
<dbReference type="InterPro" id="IPR036628">
    <property type="entry name" value="Clp_N_dom_sf"/>
</dbReference>
<evidence type="ECO:0000256" key="2">
    <source>
        <dbReference type="ARBA" id="ARBA00022741"/>
    </source>
</evidence>
<keyword evidence="4" id="KW-0143">Chaperone</keyword>
<keyword evidence="2" id="KW-0547">Nucleotide-binding</keyword>
<feature type="coiled-coil region" evidence="5">
    <location>
        <begin position="443"/>
        <end position="508"/>
    </location>
</feature>
<dbReference type="PRINTS" id="PR00300">
    <property type="entry name" value="CLPPROTEASEA"/>
</dbReference>
<dbReference type="VEuPathDB" id="MicrosporidiaDB:HERIO_528"/>
<reference evidence="7 8" key="1">
    <citation type="journal article" date="2017" name="Environ. Microbiol.">
        <title>Decay of the glycolytic pathway and adaptation to intranuclear parasitism within Enterocytozoonidae microsporidia.</title>
        <authorList>
            <person name="Wiredu Boakye D."/>
            <person name="Jaroenlak P."/>
            <person name="Prachumwat A."/>
            <person name="Williams T.A."/>
            <person name="Bateman K.S."/>
            <person name="Itsathitphaisarn O."/>
            <person name="Sritunyalucksana K."/>
            <person name="Paszkiewicz K.H."/>
            <person name="Moore K.A."/>
            <person name="Stentiford G.D."/>
            <person name="Williams B.A."/>
        </authorList>
    </citation>
    <scope>NUCLEOTIDE SEQUENCE [LARGE SCALE GENOMIC DNA]</scope>
    <source>
        <strain evidence="8">canceri</strain>
    </source>
</reference>
<dbReference type="Pfam" id="PF10431">
    <property type="entry name" value="ClpB_D2-small"/>
    <property type="match status" value="1"/>
</dbReference>
<comment type="caution">
    <text evidence="7">The sequence shown here is derived from an EMBL/GenBank/DDBJ whole genome shotgun (WGS) entry which is preliminary data.</text>
</comment>
<sequence>MNKGMQFTKRAEDIISKAKDKAVAMRINIISPIIVLSAMLDEVSEIRATKQLDGNIIKNLISIVDKFLSQYVRSRNIVTDIGFDYDMTKLLTEAQNLTNGEFISIDLLLLLCLRYLDNVSTEGKKDIKEAIKVSEDVVKMSTYNSPSSDDPDDKMTKFAVEMVSLAKQNKLDPVIGRDNEIRQIFEILGKKTKSNVIMVGKPGVGKTAIISGIAQLIAKMDVNGKNMMAKKKIYNVDIGSMVAGSEYRGAFEQRLKDLIKETESSEDAILFIDEIHIVLGAGSGGKGAMDAANILKPALASGKIKCIGATTFDEYRKYVQKDPAFERRFVKIDIKEPSIEDTTTILRGLRDSLELHHGIKISDRALVYAASVCKKYIPGRRLPDLAIDLIDTACSSTAISLSSEPPEIHALMNIQWSRELERTSLKLDLDRINAKIINESGLFDENQKLKQSLEERLKEVEKLIEKDSVKIDELYDQFYKDKDYIFKAKEMRKRIENTKHKIELARRQNDTMTVLDLTQNVLPVYENKLKAIEDQGEMIEPQHVAEVISRLSKIPVSKLKVNDSEKLLDMENVIKSKIFGQDEAISVVCDSIISNRLGLNDQNKPIGSFLFVGPTGVGKTELSKQICKELNDTIENMVMIDMSDYSTEISLTKLIGAPAGYVGYDEGGSLTEPVKEMPYNVVLLDEVDLAHQRNLNILYQMLDEGRITDGRGDKVSFRNCVIIMTTNLGAEYVNDPDKLENILVSRFGHPLINRIDNIVPFRKLDYHALKSILLYEIDEFNRKLISKNLKVDVSSYVINTAVVRASESKFGGRILKRFIKDNFIRTISKLALEFNNNDNLKIVHINHVDENVDATNAIQNDELIFKIE</sequence>
<dbReference type="InterPro" id="IPR003593">
    <property type="entry name" value="AAA+_ATPase"/>
</dbReference>
<name>A0A1X0QHS2_9MICR</name>
<proteinExistence type="predicted"/>
<dbReference type="InterPro" id="IPR019489">
    <property type="entry name" value="Clp_ATPase_C"/>
</dbReference>
<dbReference type="InterPro" id="IPR018368">
    <property type="entry name" value="ClpA/B_CS1"/>
</dbReference>
<evidence type="ECO:0000313" key="7">
    <source>
        <dbReference type="EMBL" id="ORD99337.1"/>
    </source>
</evidence>
<dbReference type="Gene3D" id="1.10.8.60">
    <property type="match status" value="1"/>
</dbReference>
<organism evidence="7 8">
    <name type="scientific">Hepatospora eriocheir</name>
    <dbReference type="NCBI Taxonomy" id="1081669"/>
    <lineage>
        <taxon>Eukaryota</taxon>
        <taxon>Fungi</taxon>
        <taxon>Fungi incertae sedis</taxon>
        <taxon>Microsporidia</taxon>
        <taxon>Hepatosporidae</taxon>
        <taxon>Hepatospora</taxon>
    </lineage>
</organism>
<dbReference type="CDD" id="cd00009">
    <property type="entry name" value="AAA"/>
    <property type="match status" value="1"/>
</dbReference>
<evidence type="ECO:0000256" key="5">
    <source>
        <dbReference type="SAM" id="Coils"/>
    </source>
</evidence>
<dbReference type="InterPro" id="IPR003959">
    <property type="entry name" value="ATPase_AAA_core"/>
</dbReference>
<dbReference type="VEuPathDB" id="MicrosporidiaDB:A0H76_1010"/>
<keyword evidence="1" id="KW-0677">Repeat</keyword>
<dbReference type="GO" id="GO:0005524">
    <property type="term" value="F:ATP binding"/>
    <property type="evidence" value="ECO:0007669"/>
    <property type="project" value="UniProtKB-KW"/>
</dbReference>
<dbReference type="CDD" id="cd19499">
    <property type="entry name" value="RecA-like_ClpB_Hsp104-like"/>
    <property type="match status" value="1"/>
</dbReference>
<dbReference type="Pfam" id="PF17871">
    <property type="entry name" value="AAA_lid_9"/>
    <property type="match status" value="1"/>
</dbReference>
<dbReference type="SMART" id="SM00382">
    <property type="entry name" value="AAA"/>
    <property type="match status" value="2"/>
</dbReference>
<evidence type="ECO:0000313" key="8">
    <source>
        <dbReference type="Proteomes" id="UP000192501"/>
    </source>
</evidence>
<dbReference type="PANTHER" id="PTHR11638">
    <property type="entry name" value="ATP-DEPENDENT CLP PROTEASE"/>
    <property type="match status" value="1"/>
</dbReference>
<dbReference type="GO" id="GO:0016887">
    <property type="term" value="F:ATP hydrolysis activity"/>
    <property type="evidence" value="ECO:0007669"/>
    <property type="project" value="InterPro"/>
</dbReference>
<dbReference type="GO" id="GO:0005737">
    <property type="term" value="C:cytoplasm"/>
    <property type="evidence" value="ECO:0007669"/>
    <property type="project" value="TreeGrafter"/>
</dbReference>
<accession>A0A1X0QHS2</accession>
<keyword evidence="3" id="KW-0067">ATP-binding</keyword>
<dbReference type="Pfam" id="PF00004">
    <property type="entry name" value="AAA"/>
    <property type="match status" value="1"/>
</dbReference>
<dbReference type="SUPFAM" id="SSF52540">
    <property type="entry name" value="P-loop containing nucleoside triphosphate hydrolases"/>
    <property type="match status" value="2"/>
</dbReference>
<dbReference type="InterPro" id="IPR050130">
    <property type="entry name" value="ClpA_ClpB"/>
</dbReference>
<dbReference type="Gene3D" id="3.40.50.300">
    <property type="entry name" value="P-loop containing nucleotide triphosphate hydrolases"/>
    <property type="match status" value="3"/>
</dbReference>
<dbReference type="InterPro" id="IPR027417">
    <property type="entry name" value="P-loop_NTPase"/>
</dbReference>
<dbReference type="SUPFAM" id="SSF81923">
    <property type="entry name" value="Double Clp-N motif"/>
    <property type="match status" value="1"/>
</dbReference>